<dbReference type="PRINTS" id="PR00396">
    <property type="entry name" value="SHIGARICIN"/>
</dbReference>
<accession>A0AAD8IKC6</accession>
<dbReference type="EC" id="3.2.2.22" evidence="3"/>
<dbReference type="Pfam" id="PF00652">
    <property type="entry name" value="Ricin_B_lectin"/>
    <property type="match status" value="2"/>
</dbReference>
<sequence length="521" mass="58426">MSPERVPEKLTFYPIVPFDTAHASRTRYQKFIENAREEMLSVDKVHGISRLQKAASFSESNRYLQVALFSSAGARVILAIDRANANVVAYRSQSKVFIFPDIDVPSSVFSGIKRQALTFASSYSAMEKVAGGRDRVRLGMMPLDNAIQLIDNQNTPYSENSHGAFLLIASQMVSEAIRYKYVEKTVIEYIEEGDVFFPNATMIALEDNWKELSTRIQESVAGVIDPGFVLPGVSNTLTTIYPILGPQIALMLYVCDDCPKREPTVNLIGRNGFCADVQDSFYYDGNPVILWPCRSTNNANQLFTLMKDGTIRCQEKCLTAYQLKEDRYVMIHNCTTTPENSDIKWVVEYNGNIINKEYNLALNAFVGYQWSVLTVDKISYSSRQGWSFRNSTSSEPTVTPIISSNGMYMQAANNSVLMVEANSNSVPEWEIFADGTIRPSKTKTNCLARKSADDTNVGLHVCDGGTAERWLLHHDGSSITISDATNQYLLQVDKDQKIVVVKRSADTPTTEQIFFFDVKFH</sequence>
<protein>
    <recommendedName>
        <fullName evidence="3">Ribosome-inactivating protein</fullName>
    </recommendedName>
    <component>
        <recommendedName>
            <fullName evidence="3">Ribosome-inactivating protein chain A</fullName>
        </recommendedName>
        <alternativeName>
            <fullName evidence="3">rRNA N-glycosidase</fullName>
            <ecNumber evidence="3">3.2.2.22</ecNumber>
        </alternativeName>
    </component>
    <component>
        <recommendedName>
            <fullName evidence="3">Ribosome-inactivating protein chain B</fullName>
        </recommendedName>
    </component>
</protein>
<dbReference type="PANTHER" id="PTHR33453">
    <property type="match status" value="1"/>
</dbReference>
<dbReference type="InterPro" id="IPR001574">
    <property type="entry name" value="Ribosome_inactivat_prot"/>
</dbReference>
<feature type="domain" description="Ricin B lectin" evidence="4">
    <location>
        <begin position="262"/>
        <end position="389"/>
    </location>
</feature>
<dbReference type="SMART" id="SM00458">
    <property type="entry name" value="RICIN"/>
    <property type="match status" value="2"/>
</dbReference>
<dbReference type="Gene3D" id="4.10.470.10">
    <property type="entry name" value="Ricin (A Subunit), domain 2"/>
    <property type="match status" value="1"/>
</dbReference>
<dbReference type="InterPro" id="IPR000772">
    <property type="entry name" value="Ricin_B_lectin"/>
</dbReference>
<dbReference type="EMBL" id="JAUIZM010000005">
    <property type="protein sequence ID" value="KAK1385962.1"/>
    <property type="molecule type" value="Genomic_DNA"/>
</dbReference>
<evidence type="ECO:0000259" key="4">
    <source>
        <dbReference type="SMART" id="SM00458"/>
    </source>
</evidence>
<comment type="function">
    <text evidence="3">The A chain is responsible for inhibiting protein synthesis through the catalytic inactivation of 60S ribosomal subunits by removing adenine from position 4,324 of 28S rRNA. The B chain binds to cell receptors and probably facilitates the entry into the cell of the A chain; B chains are also responsible for cell agglutination (lectin activity).</text>
</comment>
<reference evidence="5" key="1">
    <citation type="submission" date="2023-02" db="EMBL/GenBank/DDBJ databases">
        <title>Genome of toxic invasive species Heracleum sosnowskyi carries increased number of genes despite the absence of recent whole-genome duplications.</title>
        <authorList>
            <person name="Schelkunov M."/>
            <person name="Shtratnikova V."/>
            <person name="Makarenko M."/>
            <person name="Klepikova A."/>
            <person name="Omelchenko D."/>
            <person name="Novikova G."/>
            <person name="Obukhova E."/>
            <person name="Bogdanov V."/>
            <person name="Penin A."/>
            <person name="Logacheva M."/>
        </authorList>
    </citation>
    <scope>NUCLEOTIDE SEQUENCE</scope>
    <source>
        <strain evidence="5">Hsosn_3</strain>
        <tissue evidence="5">Leaf</tissue>
    </source>
</reference>
<dbReference type="SUPFAM" id="SSF56371">
    <property type="entry name" value="Ribosome inactivating proteins (RIP)"/>
    <property type="match status" value="1"/>
</dbReference>
<evidence type="ECO:0000256" key="3">
    <source>
        <dbReference type="RuleBase" id="RU004915"/>
    </source>
</evidence>
<dbReference type="Gene3D" id="3.40.420.10">
    <property type="entry name" value="Ricin (A subunit), domain 1"/>
    <property type="match status" value="1"/>
</dbReference>
<dbReference type="PANTHER" id="PTHR33453:SF34">
    <property type="entry name" value="RIBOSOME-INACTIVATING PROTEIN"/>
    <property type="match status" value="1"/>
</dbReference>
<evidence type="ECO:0000256" key="1">
    <source>
        <dbReference type="ARBA" id="ARBA00023157"/>
    </source>
</evidence>
<comment type="caution">
    <text evidence="5">The sequence shown here is derived from an EMBL/GenBank/DDBJ whole genome shotgun (WGS) entry which is preliminary data.</text>
</comment>
<keyword evidence="3" id="KW-0652">Protein synthesis inhibitor</keyword>
<evidence type="ECO:0000313" key="5">
    <source>
        <dbReference type="EMBL" id="KAK1385962.1"/>
    </source>
</evidence>
<evidence type="ECO:0000256" key="2">
    <source>
        <dbReference type="ARBA" id="ARBA00023180"/>
    </source>
</evidence>
<keyword evidence="6" id="KW-1185">Reference proteome</keyword>
<dbReference type="AlphaFoldDB" id="A0AAD8IKC6"/>
<gene>
    <name evidence="5" type="ORF">POM88_023697</name>
</gene>
<dbReference type="InterPro" id="IPR016138">
    <property type="entry name" value="Ribosome_inactivat_prot_sub1"/>
</dbReference>
<keyword evidence="2" id="KW-0325">Glycoprotein</keyword>
<evidence type="ECO:0000313" key="6">
    <source>
        <dbReference type="Proteomes" id="UP001237642"/>
    </source>
</evidence>
<dbReference type="Gene3D" id="2.80.10.50">
    <property type="match status" value="2"/>
</dbReference>
<dbReference type="GO" id="GO:0006952">
    <property type="term" value="P:defense response"/>
    <property type="evidence" value="ECO:0007669"/>
    <property type="project" value="UniProtKB-KW"/>
</dbReference>
<keyword evidence="3" id="KW-0611">Plant defense</keyword>
<keyword evidence="3" id="KW-0800">Toxin</keyword>
<dbReference type="Proteomes" id="UP001237642">
    <property type="component" value="Unassembled WGS sequence"/>
</dbReference>
<dbReference type="InterPro" id="IPR035992">
    <property type="entry name" value="Ricin_B-like_lectins"/>
</dbReference>
<dbReference type="InterPro" id="IPR036041">
    <property type="entry name" value="Ribosome-inact_prot_sf"/>
</dbReference>
<proteinExistence type="inferred from homology"/>
<reference evidence="5" key="2">
    <citation type="submission" date="2023-05" db="EMBL/GenBank/DDBJ databases">
        <authorList>
            <person name="Schelkunov M.I."/>
        </authorList>
    </citation>
    <scope>NUCLEOTIDE SEQUENCE</scope>
    <source>
        <strain evidence="5">Hsosn_3</strain>
        <tissue evidence="5">Leaf</tissue>
    </source>
</reference>
<dbReference type="SUPFAM" id="SSF50370">
    <property type="entry name" value="Ricin B-like lectins"/>
    <property type="match status" value="2"/>
</dbReference>
<dbReference type="InterPro" id="IPR016139">
    <property type="entry name" value="Ribosome_inactivat_prot_sub2"/>
</dbReference>
<keyword evidence="3" id="KW-0378">Hydrolase</keyword>
<feature type="domain" description="Ricin B lectin" evidence="4">
    <location>
        <begin position="395"/>
        <end position="509"/>
    </location>
</feature>
<dbReference type="GO" id="GO:0030598">
    <property type="term" value="F:rRNA N-glycosylase activity"/>
    <property type="evidence" value="ECO:0007669"/>
    <property type="project" value="UniProtKB-EC"/>
</dbReference>
<dbReference type="InterPro" id="IPR017989">
    <property type="entry name" value="Ribosome_inactivat_1/2"/>
</dbReference>
<dbReference type="CDD" id="cd23443">
    <property type="entry name" value="beta-trefoil_Ricin_RIPs_II_rpt1"/>
    <property type="match status" value="1"/>
</dbReference>
<dbReference type="GO" id="GO:0017148">
    <property type="term" value="P:negative regulation of translation"/>
    <property type="evidence" value="ECO:0007669"/>
    <property type="project" value="UniProtKB-KW"/>
</dbReference>
<keyword evidence="1" id="KW-1015">Disulfide bond</keyword>
<organism evidence="5 6">
    <name type="scientific">Heracleum sosnowskyi</name>
    <dbReference type="NCBI Taxonomy" id="360622"/>
    <lineage>
        <taxon>Eukaryota</taxon>
        <taxon>Viridiplantae</taxon>
        <taxon>Streptophyta</taxon>
        <taxon>Embryophyta</taxon>
        <taxon>Tracheophyta</taxon>
        <taxon>Spermatophyta</taxon>
        <taxon>Magnoliopsida</taxon>
        <taxon>eudicotyledons</taxon>
        <taxon>Gunneridae</taxon>
        <taxon>Pentapetalae</taxon>
        <taxon>asterids</taxon>
        <taxon>campanulids</taxon>
        <taxon>Apiales</taxon>
        <taxon>Apiaceae</taxon>
        <taxon>Apioideae</taxon>
        <taxon>apioid superclade</taxon>
        <taxon>Tordylieae</taxon>
        <taxon>Tordyliinae</taxon>
        <taxon>Heracleum</taxon>
    </lineage>
</organism>
<comment type="subunit">
    <text evidence="3">Might form dimers or tetramers of disulfide-linked A and B chains.</text>
</comment>
<dbReference type="PROSITE" id="PS50231">
    <property type="entry name" value="RICIN_B_LECTIN"/>
    <property type="match status" value="2"/>
</dbReference>
<dbReference type="Pfam" id="PF00161">
    <property type="entry name" value="RIP"/>
    <property type="match status" value="1"/>
</dbReference>
<name>A0AAD8IKC6_9APIA</name>
<dbReference type="GO" id="GO:0090729">
    <property type="term" value="F:toxin activity"/>
    <property type="evidence" value="ECO:0007669"/>
    <property type="project" value="UniProtKB-KW"/>
</dbReference>
<comment type="catalytic activity">
    <reaction evidence="3">
        <text>Endohydrolysis of the N-glycosidic bond at one specific adenosine on the 28S rRNA.</text>
        <dbReference type="EC" id="3.2.2.22"/>
    </reaction>
</comment>
<comment type="similarity">
    <text evidence="3">Belongs to the ribosome-inactivating protein family.</text>
</comment>